<evidence type="ECO:0000259" key="2">
    <source>
        <dbReference type="PROSITE" id="PS50887"/>
    </source>
</evidence>
<dbReference type="SMART" id="SM00267">
    <property type="entry name" value="GGDEF"/>
    <property type="match status" value="1"/>
</dbReference>
<dbReference type="Pfam" id="PF00990">
    <property type="entry name" value="GGDEF"/>
    <property type="match status" value="1"/>
</dbReference>
<feature type="domain" description="EAL" evidence="1">
    <location>
        <begin position="163"/>
        <end position="415"/>
    </location>
</feature>
<dbReference type="PANTHER" id="PTHR33121:SF79">
    <property type="entry name" value="CYCLIC DI-GMP PHOSPHODIESTERASE PDED-RELATED"/>
    <property type="match status" value="1"/>
</dbReference>
<dbReference type="Proteomes" id="UP001595887">
    <property type="component" value="Unassembled WGS sequence"/>
</dbReference>
<gene>
    <name evidence="3" type="ORF">ACFOWX_06205</name>
</gene>
<evidence type="ECO:0000259" key="1">
    <source>
        <dbReference type="PROSITE" id="PS50883"/>
    </source>
</evidence>
<evidence type="ECO:0000313" key="4">
    <source>
        <dbReference type="Proteomes" id="UP001595887"/>
    </source>
</evidence>
<dbReference type="PROSITE" id="PS50883">
    <property type="entry name" value="EAL"/>
    <property type="match status" value="1"/>
</dbReference>
<comment type="caution">
    <text evidence="3">The sequence shown here is derived from an EMBL/GenBank/DDBJ whole genome shotgun (WGS) entry which is preliminary data.</text>
</comment>
<keyword evidence="4" id="KW-1185">Reference proteome</keyword>
<dbReference type="InterPro" id="IPR035919">
    <property type="entry name" value="EAL_sf"/>
</dbReference>
<dbReference type="SMART" id="SM00052">
    <property type="entry name" value="EAL"/>
    <property type="match status" value="1"/>
</dbReference>
<dbReference type="EMBL" id="JBHSDH010000013">
    <property type="protein sequence ID" value="MFC4292004.1"/>
    <property type="molecule type" value="Genomic_DNA"/>
</dbReference>
<dbReference type="NCBIfam" id="TIGR00254">
    <property type="entry name" value="GGDEF"/>
    <property type="match status" value="1"/>
</dbReference>
<accession>A0ABV8RH70</accession>
<dbReference type="Pfam" id="PF00563">
    <property type="entry name" value="EAL"/>
    <property type="match status" value="1"/>
</dbReference>
<name>A0ABV8RH70_9SPHN</name>
<dbReference type="SUPFAM" id="SSF141868">
    <property type="entry name" value="EAL domain-like"/>
    <property type="match status" value="1"/>
</dbReference>
<dbReference type="SUPFAM" id="SSF55073">
    <property type="entry name" value="Nucleotide cyclase"/>
    <property type="match status" value="1"/>
</dbReference>
<dbReference type="PANTHER" id="PTHR33121">
    <property type="entry name" value="CYCLIC DI-GMP PHOSPHODIESTERASE PDEF"/>
    <property type="match status" value="1"/>
</dbReference>
<dbReference type="InterPro" id="IPR000160">
    <property type="entry name" value="GGDEF_dom"/>
</dbReference>
<dbReference type="CDD" id="cd01948">
    <property type="entry name" value="EAL"/>
    <property type="match status" value="1"/>
</dbReference>
<reference evidence="4" key="1">
    <citation type="journal article" date="2019" name="Int. J. Syst. Evol. Microbiol.">
        <title>The Global Catalogue of Microorganisms (GCM) 10K type strain sequencing project: providing services to taxonomists for standard genome sequencing and annotation.</title>
        <authorList>
            <consortium name="The Broad Institute Genomics Platform"/>
            <consortium name="The Broad Institute Genome Sequencing Center for Infectious Disease"/>
            <person name="Wu L."/>
            <person name="Ma J."/>
        </authorList>
    </citation>
    <scope>NUCLEOTIDE SEQUENCE [LARGE SCALE GENOMIC DNA]</scope>
    <source>
        <strain evidence="4">CECT 8531</strain>
    </source>
</reference>
<organism evidence="3 4">
    <name type="scientific">Sphingorhabdus arenilitoris</name>
    <dbReference type="NCBI Taxonomy" id="1490041"/>
    <lineage>
        <taxon>Bacteria</taxon>
        <taxon>Pseudomonadati</taxon>
        <taxon>Pseudomonadota</taxon>
        <taxon>Alphaproteobacteria</taxon>
        <taxon>Sphingomonadales</taxon>
        <taxon>Sphingomonadaceae</taxon>
        <taxon>Sphingorhabdus</taxon>
    </lineage>
</organism>
<sequence length="415" mass="45417">MLRHRAAIERLAQFTAGHPQELLAFIIGIRDLKQINDRFGRSGGDGVIRKVGARLRKFASAYIEDTLFTARLPGREFLIVAAGGADRMEIHAEALIDILSSDFGKPGAPVHISTRIGIAVSGVDESGEALLQRAQSALAKAYSRKGRRYVIAEYHHQDNSKLAAALDADLRSAIEKRQITIMLQPQFAVANGALVGAEALARWHHPKWGEISADTLFSAADRCDLREELSHVIQQEAIAIAANWPAALDALRLSVNLGAEELTEGYAARLMGLLDRTGFAPQRLTVELTEESLVRDADRAGAELERLRGQGIKIALDDFGTGYSSLAYLKDLPLDYLKIDKGMTPDIAGISKDRIILRAIIAMGKALGLMIIAEGVEKAEELEMLQAELCDYFQGYLRSAPLSADDFERFALRSD</sequence>
<proteinExistence type="predicted"/>
<dbReference type="PROSITE" id="PS50887">
    <property type="entry name" value="GGDEF"/>
    <property type="match status" value="1"/>
</dbReference>
<protein>
    <submittedName>
        <fullName evidence="3">Bifunctional diguanylate cyclase/phosphodiesterase</fullName>
    </submittedName>
</protein>
<dbReference type="Gene3D" id="3.30.70.270">
    <property type="match status" value="1"/>
</dbReference>
<dbReference type="InterPro" id="IPR043128">
    <property type="entry name" value="Rev_trsase/Diguanyl_cyclase"/>
</dbReference>
<dbReference type="InterPro" id="IPR050706">
    <property type="entry name" value="Cyclic-di-GMP_PDE-like"/>
</dbReference>
<dbReference type="InterPro" id="IPR001633">
    <property type="entry name" value="EAL_dom"/>
</dbReference>
<dbReference type="Gene3D" id="3.20.20.450">
    <property type="entry name" value="EAL domain"/>
    <property type="match status" value="1"/>
</dbReference>
<dbReference type="InterPro" id="IPR029787">
    <property type="entry name" value="Nucleotide_cyclase"/>
</dbReference>
<feature type="domain" description="GGDEF" evidence="2">
    <location>
        <begin position="20"/>
        <end position="155"/>
    </location>
</feature>
<dbReference type="RefSeq" id="WP_381422329.1">
    <property type="nucleotide sequence ID" value="NZ_JBHSDH010000013.1"/>
</dbReference>
<evidence type="ECO:0000313" key="3">
    <source>
        <dbReference type="EMBL" id="MFC4292004.1"/>
    </source>
</evidence>